<dbReference type="KEGG" id="mej:Q7A_1947"/>
<keyword evidence="3" id="KW-1185">Reference proteome</keyword>
<dbReference type="STRING" id="754476.Q7A_1947"/>
<dbReference type="InterPro" id="IPR027417">
    <property type="entry name" value="P-loop_NTPase"/>
</dbReference>
<sequence>MTTFEDKDQIHPLLQDNAIFPTRALEEFINTLRYWLMNLLPGGIVYGNQRTGKTQALRYLINNIQTSLGEDIPAIILSAWEPTVTSTTENRFFGELLYALGYAIPNSGTAAIKRRRAIDFIIGKTRDKKEHRYLLIIDEAQWLSSSQLRYLMDIHNQLKFANIRLITILVGQPELLMMKNDLRTRKERHLLGRFMTDSHEFHGLQNLNDLKRIMHSLDNDSEFPIGSGCSYTQFFAPLAYQRGWRVEQDADLTWRVLNEMLASQGITTAGPGFPMQPFTAYFIWLFRTIQQMDSPEFTLTEGLIERGLLQVAIQFQDLG</sequence>
<dbReference type="RefSeq" id="WP_014707133.1">
    <property type="nucleotide sequence ID" value="NC_017857.3"/>
</dbReference>
<accession>I1XK45</accession>
<dbReference type="EMBL" id="CP003390">
    <property type="protein sequence ID" value="AFI84764.1"/>
    <property type="molecule type" value="Genomic_DNA"/>
</dbReference>
<dbReference type="OrthoDB" id="8903747at2"/>
<dbReference type="Proteomes" id="UP000009144">
    <property type="component" value="Chromosome"/>
</dbReference>
<dbReference type="SUPFAM" id="SSF52540">
    <property type="entry name" value="P-loop containing nucleoside triphosphate hydrolases"/>
    <property type="match status" value="1"/>
</dbReference>
<dbReference type="AlphaFoldDB" id="I1XK45"/>
<dbReference type="InterPro" id="IPR049945">
    <property type="entry name" value="AAA_22"/>
</dbReference>
<dbReference type="eggNOG" id="COG1474">
    <property type="taxonomic scope" value="Bacteria"/>
</dbReference>
<reference evidence="2 3" key="1">
    <citation type="journal article" date="2012" name="J. Bacteriol.">
        <title>Complete genome sequences of Methylophaga sp. strain JAM1 and Methylophaga sp. strain JAM7.</title>
        <authorList>
            <person name="Villeneuve C."/>
            <person name="Martineau C."/>
            <person name="Mauffrey F."/>
            <person name="Villemur R."/>
        </authorList>
    </citation>
    <scope>NUCLEOTIDE SEQUENCE [LARGE SCALE GENOMIC DNA]</scope>
    <source>
        <strain evidence="2 3">JAM1</strain>
    </source>
</reference>
<dbReference type="GO" id="GO:0016887">
    <property type="term" value="F:ATP hydrolysis activity"/>
    <property type="evidence" value="ECO:0007669"/>
    <property type="project" value="InterPro"/>
</dbReference>
<proteinExistence type="predicted"/>
<name>I1XK45_METNJ</name>
<reference evidence="2 3" key="2">
    <citation type="journal article" date="2013" name="Int. J. Syst. Evol. Microbiol.">
        <title>Methylophaga nitratireducenticrescens sp. nov. and Methylophaga frappieri sp. nov., isolated from the biofilm of the methanol-fed denitrification system treating the seawater at the Montreal Biodome.</title>
        <authorList>
            <person name="Villeneuve C."/>
            <person name="Martineau C."/>
            <person name="Mauffrey F."/>
            <person name="Villemur R."/>
        </authorList>
    </citation>
    <scope>NUCLEOTIDE SEQUENCE [LARGE SCALE GENOMIC DNA]</scope>
    <source>
        <strain evidence="2 3">JAM1</strain>
    </source>
</reference>
<evidence type="ECO:0000313" key="3">
    <source>
        <dbReference type="Proteomes" id="UP000009144"/>
    </source>
</evidence>
<dbReference type="Pfam" id="PF13401">
    <property type="entry name" value="AAA_22"/>
    <property type="match status" value="1"/>
</dbReference>
<protein>
    <recommendedName>
        <fullName evidence="1">ORC1/DEAH AAA+ ATPase domain-containing protein</fullName>
    </recommendedName>
</protein>
<dbReference type="Gene3D" id="3.40.50.300">
    <property type="entry name" value="P-loop containing nucleotide triphosphate hydrolases"/>
    <property type="match status" value="1"/>
</dbReference>
<feature type="domain" description="ORC1/DEAH AAA+ ATPase" evidence="1">
    <location>
        <begin position="43"/>
        <end position="176"/>
    </location>
</feature>
<dbReference type="HOGENOM" id="CLU_067514_0_0_6"/>
<dbReference type="PATRIC" id="fig|754476.3.peg.1925"/>
<evidence type="ECO:0000259" key="1">
    <source>
        <dbReference type="Pfam" id="PF13401"/>
    </source>
</evidence>
<gene>
    <name evidence="2" type="ordered locus">Q7A_1947</name>
</gene>
<organism evidence="2 3">
    <name type="scientific">Methylophaga nitratireducenticrescens</name>
    <dbReference type="NCBI Taxonomy" id="754476"/>
    <lineage>
        <taxon>Bacteria</taxon>
        <taxon>Pseudomonadati</taxon>
        <taxon>Pseudomonadota</taxon>
        <taxon>Gammaproteobacteria</taxon>
        <taxon>Thiotrichales</taxon>
        <taxon>Piscirickettsiaceae</taxon>
        <taxon>Methylophaga</taxon>
    </lineage>
</organism>
<evidence type="ECO:0000313" key="2">
    <source>
        <dbReference type="EMBL" id="AFI84764.1"/>
    </source>
</evidence>